<dbReference type="Proteomes" id="UP001359559">
    <property type="component" value="Unassembled WGS sequence"/>
</dbReference>
<evidence type="ECO:0000313" key="10">
    <source>
        <dbReference type="Proteomes" id="UP001359559"/>
    </source>
</evidence>
<evidence type="ECO:0000256" key="1">
    <source>
        <dbReference type="ARBA" id="ARBA00004613"/>
    </source>
</evidence>
<keyword evidence="7" id="KW-0443">Lipid metabolism</keyword>
<keyword evidence="6" id="KW-0442">Lipid degradation</keyword>
<evidence type="ECO:0000256" key="8">
    <source>
        <dbReference type="SAM" id="Phobius"/>
    </source>
</evidence>
<evidence type="ECO:0000256" key="2">
    <source>
        <dbReference type="ARBA" id="ARBA00008668"/>
    </source>
</evidence>
<evidence type="ECO:0000256" key="7">
    <source>
        <dbReference type="ARBA" id="ARBA00023098"/>
    </source>
</evidence>
<comment type="caution">
    <text evidence="9">The sequence shown here is derived from an EMBL/GenBank/DDBJ whole genome shotgun (WGS) entry which is preliminary data.</text>
</comment>
<reference evidence="9 10" key="1">
    <citation type="submission" date="2024-01" db="EMBL/GenBank/DDBJ databases">
        <title>The genomes of 5 underutilized Papilionoideae crops provide insights into root nodulation and disease resistance.</title>
        <authorList>
            <person name="Yuan L."/>
        </authorList>
    </citation>
    <scope>NUCLEOTIDE SEQUENCE [LARGE SCALE GENOMIC DNA]</scope>
    <source>
        <strain evidence="9">LY-2023</strain>
        <tissue evidence="9">Leaf</tissue>
    </source>
</reference>
<dbReference type="Pfam" id="PF00657">
    <property type="entry name" value="Lipase_GDSL"/>
    <property type="match status" value="1"/>
</dbReference>
<dbReference type="GO" id="GO:0005576">
    <property type="term" value="C:extracellular region"/>
    <property type="evidence" value="ECO:0007669"/>
    <property type="project" value="UniProtKB-SubCell"/>
</dbReference>
<feature type="transmembrane region" description="Helical" evidence="8">
    <location>
        <begin position="25"/>
        <end position="47"/>
    </location>
</feature>
<evidence type="ECO:0000256" key="5">
    <source>
        <dbReference type="ARBA" id="ARBA00022801"/>
    </source>
</evidence>
<dbReference type="EMBL" id="JAYKXN010000003">
    <property type="protein sequence ID" value="KAK7303037.1"/>
    <property type="molecule type" value="Genomic_DNA"/>
</dbReference>
<keyword evidence="4" id="KW-0732">Signal</keyword>
<evidence type="ECO:0000256" key="3">
    <source>
        <dbReference type="ARBA" id="ARBA00022525"/>
    </source>
</evidence>
<dbReference type="PANTHER" id="PTHR45650:SF75">
    <property type="entry name" value="GDSL-LIKE LIPASE_ACYLHYDROLASE"/>
    <property type="match status" value="1"/>
</dbReference>
<dbReference type="GO" id="GO:0016042">
    <property type="term" value="P:lipid catabolic process"/>
    <property type="evidence" value="ECO:0007669"/>
    <property type="project" value="UniProtKB-KW"/>
</dbReference>
<dbReference type="InterPro" id="IPR051238">
    <property type="entry name" value="GDSL_esterase/lipase"/>
</dbReference>
<dbReference type="PANTHER" id="PTHR45650">
    <property type="entry name" value="GDSL-LIKE LIPASE/ACYLHYDROLASE-RELATED"/>
    <property type="match status" value="1"/>
</dbReference>
<dbReference type="Gene3D" id="3.40.50.1110">
    <property type="entry name" value="SGNH hydrolase"/>
    <property type="match status" value="2"/>
</dbReference>
<evidence type="ECO:0000313" key="9">
    <source>
        <dbReference type="EMBL" id="KAK7303037.1"/>
    </source>
</evidence>
<keyword evidence="8" id="KW-0812">Transmembrane</keyword>
<name>A0AAN9JSF1_CLITE</name>
<dbReference type="InterPro" id="IPR001087">
    <property type="entry name" value="GDSL"/>
</dbReference>
<dbReference type="GO" id="GO:0016788">
    <property type="term" value="F:hydrolase activity, acting on ester bonds"/>
    <property type="evidence" value="ECO:0007669"/>
    <property type="project" value="InterPro"/>
</dbReference>
<proteinExistence type="inferred from homology"/>
<dbReference type="AlphaFoldDB" id="A0AAN9JSF1"/>
<evidence type="ECO:0000256" key="4">
    <source>
        <dbReference type="ARBA" id="ARBA00022729"/>
    </source>
</evidence>
<keyword evidence="8" id="KW-0472">Membrane</keyword>
<comment type="subcellular location">
    <subcellularLocation>
        <location evidence="1">Secreted</location>
    </subcellularLocation>
</comment>
<comment type="similarity">
    <text evidence="2">Belongs to the 'GDSL' lipolytic enzyme family.</text>
</comment>
<dbReference type="InterPro" id="IPR036514">
    <property type="entry name" value="SGNH_hydro_sf"/>
</dbReference>
<dbReference type="InterPro" id="IPR035669">
    <property type="entry name" value="SGNH_plant_lipase-like"/>
</dbReference>
<keyword evidence="10" id="KW-1185">Reference proteome</keyword>
<keyword evidence="5" id="KW-0378">Hydrolase</keyword>
<gene>
    <name evidence="9" type="ORF">RJT34_13936</name>
</gene>
<protein>
    <submittedName>
        <fullName evidence="9">Uncharacterized protein</fullName>
    </submittedName>
</protein>
<keyword evidence="8" id="KW-1133">Transmembrane helix</keyword>
<accession>A0AAN9JSF1</accession>
<dbReference type="CDD" id="cd01837">
    <property type="entry name" value="SGNH_plant_lipase_like"/>
    <property type="match status" value="1"/>
</dbReference>
<evidence type="ECO:0000256" key="6">
    <source>
        <dbReference type="ARBA" id="ARBA00022963"/>
    </source>
</evidence>
<keyword evidence="3" id="KW-0964">Secreted</keyword>
<organism evidence="9 10">
    <name type="scientific">Clitoria ternatea</name>
    <name type="common">Butterfly pea</name>
    <dbReference type="NCBI Taxonomy" id="43366"/>
    <lineage>
        <taxon>Eukaryota</taxon>
        <taxon>Viridiplantae</taxon>
        <taxon>Streptophyta</taxon>
        <taxon>Embryophyta</taxon>
        <taxon>Tracheophyta</taxon>
        <taxon>Spermatophyta</taxon>
        <taxon>Magnoliopsida</taxon>
        <taxon>eudicotyledons</taxon>
        <taxon>Gunneridae</taxon>
        <taxon>Pentapetalae</taxon>
        <taxon>rosids</taxon>
        <taxon>fabids</taxon>
        <taxon>Fabales</taxon>
        <taxon>Fabaceae</taxon>
        <taxon>Papilionoideae</taxon>
        <taxon>50 kb inversion clade</taxon>
        <taxon>NPAAA clade</taxon>
        <taxon>indigoferoid/millettioid clade</taxon>
        <taxon>Phaseoleae</taxon>
        <taxon>Clitoria</taxon>
    </lineage>
</organism>
<sequence>MLFNEKVKAVVDRFNTKFSADSSKFIFIIIEDAIYMVLLLISGFRVLNAPCCPSGENGQCVEDKTACQNRKEYVFSDEFHPTEAANQIIAITSYNASNINHLLHSTEFTGIPAIYTHSSSFSTSITCSLSPTSCTINFFNLTRDMQTSWLVLSVFLLAAINCMHGHGEPQVPCLFIFGDSQSDSGNNNDLPTSAKSNYKPYGIDFPEVPSGRFTNGRTAIDITSQLLGFEKFIPPYANIGGSDILKGVNYASGAAGIRIETGTHMGVDISLGLQLANHERIVSEIAIKLGGYEKAVKYLNKCLYYVNIGNNDYINNYFLPNLYPTSRIYSRERYAQVLIDQLSLHIQGLHDVGARKYIMVGAGLIGCTPNAIFTHNESSCVEEMNVAAFIFNDKLKALVDQFNTRFSSDSQFIFINSTFGALDSSLGFKVLDAPCCPSERNGQCVPNEVPCQNRKEYVFWDEFHTTEAANMIVAITSYNASNEAFTYPMDIQHLVDHSPLISSI</sequence>